<dbReference type="Proteomes" id="UP001500320">
    <property type="component" value="Unassembled WGS sequence"/>
</dbReference>
<proteinExistence type="predicted"/>
<dbReference type="EMBL" id="BAAAUT010000060">
    <property type="protein sequence ID" value="GAA3158937.1"/>
    <property type="molecule type" value="Genomic_DNA"/>
</dbReference>
<dbReference type="Gene3D" id="3.40.50.300">
    <property type="entry name" value="P-loop containing nucleotide triphosphate hydrolases"/>
    <property type="match status" value="1"/>
</dbReference>
<comment type="caution">
    <text evidence="1">The sequence shown here is derived from an EMBL/GenBank/DDBJ whole genome shotgun (WGS) entry which is preliminary data.</text>
</comment>
<reference evidence="2" key="1">
    <citation type="journal article" date="2019" name="Int. J. Syst. Evol. Microbiol.">
        <title>The Global Catalogue of Microorganisms (GCM) 10K type strain sequencing project: providing services to taxonomists for standard genome sequencing and annotation.</title>
        <authorList>
            <consortium name="The Broad Institute Genomics Platform"/>
            <consortium name="The Broad Institute Genome Sequencing Center for Infectious Disease"/>
            <person name="Wu L."/>
            <person name="Ma J."/>
        </authorList>
    </citation>
    <scope>NUCLEOTIDE SEQUENCE [LARGE SCALE GENOMIC DNA]</scope>
    <source>
        <strain evidence="2">JCM 9373</strain>
    </source>
</reference>
<dbReference type="SUPFAM" id="SSF52540">
    <property type="entry name" value="P-loop containing nucleoside triphosphate hydrolases"/>
    <property type="match status" value="1"/>
</dbReference>
<evidence type="ECO:0000313" key="1">
    <source>
        <dbReference type="EMBL" id="GAA3158937.1"/>
    </source>
</evidence>
<sequence length="227" mass="25300">MRVIGAGFGRTGTLSLKTALERLGFGPCHHMTEVIERPGQIRRWLALAEGRPVPWDDLLGGYRSCVDWPSAAYWRELAAHHPEAKVVLTVRDPERWLASMEATILRRVRRGGALPGRLLSGVASLLGTDLAAFTRMTRLTVGERVFGGRTDDREHLLRVFRAHVEEVVAEIPAERLLVFEAAQGWRPLCGFLGVPVPDEPFPRVNAAADFDRNARARVGPLLWRRSG</sequence>
<name>A0ABP6NV39_9ACTN</name>
<dbReference type="Pfam" id="PF17784">
    <property type="entry name" value="Sulfotransfer_4"/>
    <property type="match status" value="1"/>
</dbReference>
<organism evidence="1 2">
    <name type="scientific">Planomonospora alba</name>
    <dbReference type="NCBI Taxonomy" id="161354"/>
    <lineage>
        <taxon>Bacteria</taxon>
        <taxon>Bacillati</taxon>
        <taxon>Actinomycetota</taxon>
        <taxon>Actinomycetes</taxon>
        <taxon>Streptosporangiales</taxon>
        <taxon>Streptosporangiaceae</taxon>
        <taxon>Planomonospora</taxon>
    </lineage>
</organism>
<dbReference type="PANTHER" id="PTHR36978">
    <property type="entry name" value="P-LOOP CONTAINING NUCLEOTIDE TRIPHOSPHATE HYDROLASE"/>
    <property type="match status" value="1"/>
</dbReference>
<dbReference type="InterPro" id="IPR040632">
    <property type="entry name" value="Sulfotransfer_4"/>
</dbReference>
<dbReference type="RefSeq" id="WP_344864860.1">
    <property type="nucleotide sequence ID" value="NZ_BAAAUT010000060.1"/>
</dbReference>
<accession>A0ABP6NV39</accession>
<dbReference type="InterPro" id="IPR027417">
    <property type="entry name" value="P-loop_NTPase"/>
</dbReference>
<evidence type="ECO:0000313" key="2">
    <source>
        <dbReference type="Proteomes" id="UP001500320"/>
    </source>
</evidence>
<gene>
    <name evidence="1" type="ORF">GCM10010466_57140</name>
</gene>
<keyword evidence="2" id="KW-1185">Reference proteome</keyword>
<protein>
    <submittedName>
        <fullName evidence="1">Sulfotransferase family protein</fullName>
    </submittedName>
</protein>
<dbReference type="PANTHER" id="PTHR36978:SF4">
    <property type="entry name" value="P-LOOP CONTAINING NUCLEOSIDE TRIPHOSPHATE HYDROLASE PROTEIN"/>
    <property type="match status" value="1"/>
</dbReference>